<reference evidence="2 3" key="1">
    <citation type="submission" date="2017-07" db="EMBL/GenBank/DDBJ databases">
        <title>Amycolatopsis alba DSM 44262 Genome sequencing and assembly.</title>
        <authorList>
            <person name="Kaur N."/>
            <person name="Mayilraj S."/>
        </authorList>
    </citation>
    <scope>NUCLEOTIDE SEQUENCE [LARGE SCALE GENOMIC DNA]</scope>
    <source>
        <strain evidence="2 3">DSM 44262</strain>
    </source>
</reference>
<dbReference type="AlphaFoldDB" id="A0A229RRL5"/>
<gene>
    <name evidence="2" type="ORF">CFP75_19535</name>
</gene>
<keyword evidence="3" id="KW-1185">Reference proteome</keyword>
<evidence type="ECO:0000313" key="2">
    <source>
        <dbReference type="EMBL" id="OXM49320.1"/>
    </source>
</evidence>
<evidence type="ECO:0000313" key="3">
    <source>
        <dbReference type="Proteomes" id="UP000215563"/>
    </source>
</evidence>
<proteinExistence type="predicted"/>
<dbReference type="Proteomes" id="UP000215563">
    <property type="component" value="Unassembled WGS sequence"/>
</dbReference>
<dbReference type="Pfam" id="PF10593">
    <property type="entry name" value="Z1"/>
    <property type="match status" value="1"/>
</dbReference>
<comment type="caution">
    <text evidence="2">The sequence shown here is derived from an EMBL/GenBank/DDBJ whole genome shotgun (WGS) entry which is preliminary data.</text>
</comment>
<feature type="domain" description="Putative endonuclease Z1" evidence="1">
    <location>
        <begin position="488"/>
        <end position="724"/>
    </location>
</feature>
<dbReference type="InterPro" id="IPR018310">
    <property type="entry name" value="Put_endonuclease_Z1-dom"/>
</dbReference>
<accession>A0A229RRL5</accession>
<dbReference type="EMBL" id="NMQU01000052">
    <property type="protein sequence ID" value="OXM49320.1"/>
    <property type="molecule type" value="Genomic_DNA"/>
</dbReference>
<name>A0A229RRL5_AMYAL</name>
<sequence>MTMSDALAKSYLAALDAMNRSGPRNLRRNALAQADEFGSGTDISDAALRSYLGTSSPSDDELRNELHIKLAKWDSARIEDGEWTAGTTANTPQRRAVILAKLGVDVETARLFDVMFPIHAGDGTVVIAKEWDPWYSEDLIRTRDFYWSHYADHLRNQRGWDEHAIASLHNATRHVVERLSEPTRAEPYQAKGLVVGYVQSGKTANFTGVIAKAVDAGYRLIIVLTGTTNMLREQTQRRVDMELVGRENILRGVDTESAEALSAVDYQDDDDWLKGRFVEHGCRPADVGKPDIHRMTTRLFDYQSLRQGISALDFEQRDRTKPLNHVENLLSADARLMIVKKNKGVLAKLVKDLKRITARLHQIPALIIDDESDQASVNTTNRKQRQAGKAKRTAINALISELLGMLPRCQYVGYTATPFANVFIDPGDAQDIFPKDFLISLERPPGYMGAEDFHDLDSDIPPEDQTVENSNENAHIRSVDDSELDRDLRRAIDFFVLAGAVKLYREAHGHPEFKHHTMLVHEAMHTDTHRETALQIKKIWEEAGYFSTTSHPRLRALFENDLLPVSSVRAEGQATPASFEDLARYIGTVARRTSPSKNPVLVVNSDQDIEQDEVDFDRHPVWRILVGGNKLARGFTVEGLTVSYYVRTTQNADSLMQMGRWFGFRKGYRDLVRLFVTDKLRDAFESICLDERSFREELAAYADTDENGRPICTPAEVPPLVSSHGLRPTAASKMYNAVLVERRTGSKEPSSGYPTMREKDALERNVDACVPLLAAASDRTSFSDKGGSSFDAFVGTVSHTDMVAVLSKLTWANPMTFKPDLVWISRLGPDVITDWRVVVPQQRKGRRAVLRGQQAISLHGRAVDDNERIRGNSTSAHRSAVDALAVGSTTGKMILYPMVDKNVKVLAGHVETDPSGVVMAIVLRLPGGATKNLGVLQWQTVDSNKPSYALVDEHEASRQ</sequence>
<organism evidence="2 3">
    <name type="scientific">Amycolatopsis alba DSM 44262</name>
    <dbReference type="NCBI Taxonomy" id="1125972"/>
    <lineage>
        <taxon>Bacteria</taxon>
        <taxon>Bacillati</taxon>
        <taxon>Actinomycetota</taxon>
        <taxon>Actinomycetes</taxon>
        <taxon>Pseudonocardiales</taxon>
        <taxon>Pseudonocardiaceae</taxon>
        <taxon>Amycolatopsis</taxon>
    </lineage>
</organism>
<protein>
    <recommendedName>
        <fullName evidence="1">Putative endonuclease Z1 domain-containing protein</fullName>
    </recommendedName>
</protein>
<evidence type="ECO:0000259" key="1">
    <source>
        <dbReference type="Pfam" id="PF10593"/>
    </source>
</evidence>